<proteinExistence type="predicted"/>
<dbReference type="Proteomes" id="UP001530293">
    <property type="component" value="Unassembled WGS sequence"/>
</dbReference>
<dbReference type="AlphaFoldDB" id="A0ABD3M0R6"/>
<dbReference type="Gene3D" id="2.60.40.790">
    <property type="match status" value="1"/>
</dbReference>
<sequence>MAEDSSTSIIHETIATGAGDDIGTGGNGDGGAVDVDAVGEQLTQSALRDNISKKGKNAYYYAHAHKATGPEWDGKIEPRLLSTSSSNISSNSITSIPASSKAELMSKSNITNYAFLNEETKVKIYIDLPGVGNCCQDADINLDYTDNSLSLTIKNYYVNPLASVAVADDEKNNDDDEMVVSDAEEKADAKVGNQGEDRCLSFAKLYGGIEKATFRKKTDKVIVTLIKKEMKEWSSVIA</sequence>
<reference evidence="2 3" key="1">
    <citation type="submission" date="2024-10" db="EMBL/GenBank/DDBJ databases">
        <title>Updated reference genomes for cyclostephanoid diatoms.</title>
        <authorList>
            <person name="Roberts W.R."/>
            <person name="Alverson A.J."/>
        </authorList>
    </citation>
    <scope>NUCLEOTIDE SEQUENCE [LARGE SCALE GENOMIC DNA]</scope>
    <source>
        <strain evidence="2 3">AJA232-27</strain>
    </source>
</reference>
<evidence type="ECO:0000313" key="3">
    <source>
        <dbReference type="Proteomes" id="UP001530293"/>
    </source>
</evidence>
<evidence type="ECO:0000256" key="1">
    <source>
        <dbReference type="SAM" id="MobiDB-lite"/>
    </source>
</evidence>
<feature type="region of interest" description="Disordered" evidence="1">
    <location>
        <begin position="14"/>
        <end position="33"/>
    </location>
</feature>
<name>A0ABD3M0R6_9STRA</name>
<dbReference type="EMBL" id="JALLBG020000271">
    <property type="protein sequence ID" value="KAL3757187.1"/>
    <property type="molecule type" value="Genomic_DNA"/>
</dbReference>
<gene>
    <name evidence="2" type="ORF">ACHAWU_007992</name>
</gene>
<evidence type="ECO:0008006" key="4">
    <source>
        <dbReference type="Google" id="ProtNLM"/>
    </source>
</evidence>
<keyword evidence="3" id="KW-1185">Reference proteome</keyword>
<dbReference type="PANTHER" id="PTHR13164">
    <property type="entry name" value="CALICYLIN BINDING PROTEIN"/>
    <property type="match status" value="1"/>
</dbReference>
<protein>
    <recommendedName>
        <fullName evidence="4">CS domain-containing protein</fullName>
    </recommendedName>
</protein>
<organism evidence="2 3">
    <name type="scientific">Discostella pseudostelligera</name>
    <dbReference type="NCBI Taxonomy" id="259834"/>
    <lineage>
        <taxon>Eukaryota</taxon>
        <taxon>Sar</taxon>
        <taxon>Stramenopiles</taxon>
        <taxon>Ochrophyta</taxon>
        <taxon>Bacillariophyta</taxon>
        <taxon>Coscinodiscophyceae</taxon>
        <taxon>Thalassiosirophycidae</taxon>
        <taxon>Stephanodiscales</taxon>
        <taxon>Stephanodiscaceae</taxon>
        <taxon>Discostella</taxon>
    </lineage>
</organism>
<comment type="caution">
    <text evidence="2">The sequence shown here is derived from an EMBL/GenBank/DDBJ whole genome shotgun (WGS) entry which is preliminary data.</text>
</comment>
<evidence type="ECO:0000313" key="2">
    <source>
        <dbReference type="EMBL" id="KAL3757187.1"/>
    </source>
</evidence>
<accession>A0ABD3M0R6</accession>
<dbReference type="PANTHER" id="PTHR13164:SF6">
    <property type="entry name" value="CS DOMAIN-CONTAINING PROTEIN"/>
    <property type="match status" value="1"/>
</dbReference>
<dbReference type="InterPro" id="IPR008978">
    <property type="entry name" value="HSP20-like_chaperone"/>
</dbReference>
<dbReference type="InterPro" id="IPR052289">
    <property type="entry name" value="Calcyclin-binding_UBL-bridge"/>
</dbReference>
<feature type="compositionally biased region" description="Gly residues" evidence="1">
    <location>
        <begin position="20"/>
        <end position="31"/>
    </location>
</feature>